<keyword evidence="2" id="KW-1185">Reference proteome</keyword>
<sequence>MSCLAMIAVTVKIKHVMESDHVQRKLEFICNFGEITRHLRISVRSQVTETSHPYRIGLPENPGAVGEAVGKCVDVEHKSACMPYVVHGLVNSVSFHQNNILSISVCLSKQTLNDYLNENFDVLEMGWHSETIPGVQTTCRVTLPILRSSQEGQDPRPYFYWIYTRFIELLGWEMNHEVDIKNHVMCYMRPLWNASKDALIPTTKDQTTPKLSTSSEPSKCHHNAFNASFTDLKGMRSRR</sequence>
<proteinExistence type="predicted"/>
<gene>
    <name evidence="1" type="ORF">Cgig2_012847</name>
</gene>
<dbReference type="EMBL" id="JAKOGI010000236">
    <property type="protein sequence ID" value="KAJ8438952.1"/>
    <property type="molecule type" value="Genomic_DNA"/>
</dbReference>
<name>A0A9Q1K943_9CARY</name>
<dbReference type="Proteomes" id="UP001153076">
    <property type="component" value="Unassembled WGS sequence"/>
</dbReference>
<organism evidence="1 2">
    <name type="scientific">Carnegiea gigantea</name>
    <dbReference type="NCBI Taxonomy" id="171969"/>
    <lineage>
        <taxon>Eukaryota</taxon>
        <taxon>Viridiplantae</taxon>
        <taxon>Streptophyta</taxon>
        <taxon>Embryophyta</taxon>
        <taxon>Tracheophyta</taxon>
        <taxon>Spermatophyta</taxon>
        <taxon>Magnoliopsida</taxon>
        <taxon>eudicotyledons</taxon>
        <taxon>Gunneridae</taxon>
        <taxon>Pentapetalae</taxon>
        <taxon>Caryophyllales</taxon>
        <taxon>Cactineae</taxon>
        <taxon>Cactaceae</taxon>
        <taxon>Cactoideae</taxon>
        <taxon>Echinocereeae</taxon>
        <taxon>Carnegiea</taxon>
    </lineage>
</organism>
<accession>A0A9Q1K943</accession>
<reference evidence="1" key="1">
    <citation type="submission" date="2022-04" db="EMBL/GenBank/DDBJ databases">
        <title>Carnegiea gigantea Genome sequencing and assembly v2.</title>
        <authorList>
            <person name="Copetti D."/>
            <person name="Sanderson M.J."/>
            <person name="Burquez A."/>
            <person name="Wojciechowski M.F."/>
        </authorList>
    </citation>
    <scope>NUCLEOTIDE SEQUENCE</scope>
    <source>
        <strain evidence="1">SGP5-SGP5p</strain>
        <tissue evidence="1">Aerial part</tissue>
    </source>
</reference>
<evidence type="ECO:0000313" key="1">
    <source>
        <dbReference type="EMBL" id="KAJ8438952.1"/>
    </source>
</evidence>
<dbReference type="AlphaFoldDB" id="A0A9Q1K943"/>
<evidence type="ECO:0000313" key="2">
    <source>
        <dbReference type="Proteomes" id="UP001153076"/>
    </source>
</evidence>
<protein>
    <submittedName>
        <fullName evidence="1">Uncharacterized protein</fullName>
    </submittedName>
</protein>
<comment type="caution">
    <text evidence="1">The sequence shown here is derived from an EMBL/GenBank/DDBJ whole genome shotgun (WGS) entry which is preliminary data.</text>
</comment>